<dbReference type="STRING" id="83449.BON30_38515"/>
<dbReference type="SMART" id="SM00567">
    <property type="entry name" value="EZ_HEAT"/>
    <property type="match status" value="2"/>
</dbReference>
<keyword evidence="2" id="KW-0732">Signal</keyword>
<name>A0A1L9AZU4_9BACT</name>
<evidence type="ECO:0000313" key="4">
    <source>
        <dbReference type="Proteomes" id="UP000182229"/>
    </source>
</evidence>
<dbReference type="Proteomes" id="UP000182229">
    <property type="component" value="Unassembled WGS sequence"/>
</dbReference>
<dbReference type="GO" id="GO:0016829">
    <property type="term" value="F:lyase activity"/>
    <property type="evidence" value="ECO:0007669"/>
    <property type="project" value="UniProtKB-KW"/>
</dbReference>
<evidence type="ECO:0000256" key="2">
    <source>
        <dbReference type="SAM" id="SignalP"/>
    </source>
</evidence>
<reference evidence="3 4" key="2">
    <citation type="submission" date="2016-12" db="EMBL/GenBank/DDBJ databases">
        <title>Draft Genome Sequence of Cystobacter ferrugineus Strain Cbfe23.</title>
        <authorList>
            <person name="Akbar S."/>
            <person name="Dowd S.E."/>
            <person name="Stevens D.C."/>
        </authorList>
    </citation>
    <scope>NUCLEOTIDE SEQUENCE [LARGE SCALE GENOMIC DNA]</scope>
    <source>
        <strain evidence="3 4">Cbfe23</strain>
    </source>
</reference>
<dbReference type="InterPro" id="IPR021133">
    <property type="entry name" value="HEAT_type_2"/>
</dbReference>
<dbReference type="Gene3D" id="1.25.10.10">
    <property type="entry name" value="Leucine-rich Repeat Variant"/>
    <property type="match status" value="1"/>
</dbReference>
<feature type="chain" id="PRO_5012882964" evidence="2">
    <location>
        <begin position="27"/>
        <end position="253"/>
    </location>
</feature>
<keyword evidence="3" id="KW-0456">Lyase</keyword>
<dbReference type="AlphaFoldDB" id="A0A1L9AZU4"/>
<dbReference type="InterPro" id="IPR011989">
    <property type="entry name" value="ARM-like"/>
</dbReference>
<protein>
    <submittedName>
        <fullName evidence="3">PBS lyase</fullName>
    </submittedName>
</protein>
<keyword evidence="4" id="KW-1185">Reference proteome</keyword>
<dbReference type="PROSITE" id="PS50077">
    <property type="entry name" value="HEAT_REPEAT"/>
    <property type="match status" value="1"/>
</dbReference>
<reference evidence="4" key="1">
    <citation type="submission" date="2016-11" db="EMBL/GenBank/DDBJ databases">
        <authorList>
            <person name="Shukria A."/>
            <person name="Stevens D.C."/>
        </authorList>
    </citation>
    <scope>NUCLEOTIDE SEQUENCE [LARGE SCALE GENOMIC DNA]</scope>
    <source>
        <strain evidence="4">Cbfe23</strain>
    </source>
</reference>
<feature type="signal peptide" evidence="2">
    <location>
        <begin position="1"/>
        <end position="26"/>
    </location>
</feature>
<dbReference type="RefSeq" id="WP_071903533.1">
    <property type="nucleotide sequence ID" value="NZ_MPIN01000014.1"/>
</dbReference>
<proteinExistence type="predicted"/>
<comment type="caution">
    <text evidence="3">The sequence shown here is derived from an EMBL/GenBank/DDBJ whole genome shotgun (WGS) entry which is preliminary data.</text>
</comment>
<feature type="region of interest" description="Disordered" evidence="1">
    <location>
        <begin position="36"/>
        <end position="59"/>
    </location>
</feature>
<organism evidence="3 4">
    <name type="scientific">Cystobacter ferrugineus</name>
    <dbReference type="NCBI Taxonomy" id="83449"/>
    <lineage>
        <taxon>Bacteria</taxon>
        <taxon>Pseudomonadati</taxon>
        <taxon>Myxococcota</taxon>
        <taxon>Myxococcia</taxon>
        <taxon>Myxococcales</taxon>
        <taxon>Cystobacterineae</taxon>
        <taxon>Archangiaceae</taxon>
        <taxon>Cystobacter</taxon>
    </lineage>
</organism>
<evidence type="ECO:0000256" key="1">
    <source>
        <dbReference type="SAM" id="MobiDB-lite"/>
    </source>
</evidence>
<dbReference type="Pfam" id="PF13646">
    <property type="entry name" value="HEAT_2"/>
    <property type="match status" value="1"/>
</dbReference>
<sequence>MRHSVKRCALSLIALLSWGAASTTLAQVDSRTASLSRQLGQGMEPGARSRAASGLGASDDPEALGPLCEGLKDTSEQVRAAAAQALGVLKEVAGVECLKARKGEPDSAARAAILASLKTLQSLKEQPPRFYVQLVDVKDRTGQLSPEVLRFTEARMRRKLSQMGAMVAPVRENKAAAQGVLRKYGVRGFRLQAEIHDTESGGLQVTMACISYPDQTLLGDVELHAAGAKPEDLLKVLAPRIIEEAADTFEWDT</sequence>
<dbReference type="EMBL" id="MPIN01000014">
    <property type="protein sequence ID" value="OJH35433.1"/>
    <property type="molecule type" value="Genomic_DNA"/>
</dbReference>
<dbReference type="SUPFAM" id="SSF48371">
    <property type="entry name" value="ARM repeat"/>
    <property type="match status" value="1"/>
</dbReference>
<gene>
    <name evidence="3" type="ORF">BON30_38515</name>
</gene>
<evidence type="ECO:0000313" key="3">
    <source>
        <dbReference type="EMBL" id="OJH35433.1"/>
    </source>
</evidence>
<dbReference type="InterPro" id="IPR016024">
    <property type="entry name" value="ARM-type_fold"/>
</dbReference>
<accession>A0A1L9AZU4</accession>
<feature type="compositionally biased region" description="Low complexity" evidence="1">
    <location>
        <begin position="46"/>
        <end position="58"/>
    </location>
</feature>
<dbReference type="InterPro" id="IPR004155">
    <property type="entry name" value="PBS_lyase_HEAT"/>
</dbReference>